<dbReference type="Proteomes" id="UP000299102">
    <property type="component" value="Unassembled WGS sequence"/>
</dbReference>
<feature type="signal peptide" evidence="1">
    <location>
        <begin position="1"/>
        <end position="20"/>
    </location>
</feature>
<evidence type="ECO:0000313" key="3">
    <source>
        <dbReference type="Proteomes" id="UP000299102"/>
    </source>
</evidence>
<evidence type="ECO:0000313" key="2">
    <source>
        <dbReference type="EMBL" id="GBP81586.1"/>
    </source>
</evidence>
<reference evidence="2 3" key="1">
    <citation type="journal article" date="2019" name="Commun. Biol.">
        <title>The bagworm genome reveals a unique fibroin gene that provides high tensile strength.</title>
        <authorList>
            <person name="Kono N."/>
            <person name="Nakamura H."/>
            <person name="Ohtoshi R."/>
            <person name="Tomita M."/>
            <person name="Numata K."/>
            <person name="Arakawa K."/>
        </authorList>
    </citation>
    <scope>NUCLEOTIDE SEQUENCE [LARGE SCALE GENOMIC DNA]</scope>
</reference>
<organism evidence="2 3">
    <name type="scientific">Eumeta variegata</name>
    <name type="common">Bagworm moth</name>
    <name type="synonym">Eumeta japonica</name>
    <dbReference type="NCBI Taxonomy" id="151549"/>
    <lineage>
        <taxon>Eukaryota</taxon>
        <taxon>Metazoa</taxon>
        <taxon>Ecdysozoa</taxon>
        <taxon>Arthropoda</taxon>
        <taxon>Hexapoda</taxon>
        <taxon>Insecta</taxon>
        <taxon>Pterygota</taxon>
        <taxon>Neoptera</taxon>
        <taxon>Endopterygota</taxon>
        <taxon>Lepidoptera</taxon>
        <taxon>Glossata</taxon>
        <taxon>Ditrysia</taxon>
        <taxon>Tineoidea</taxon>
        <taxon>Psychidae</taxon>
        <taxon>Oiketicinae</taxon>
        <taxon>Eumeta</taxon>
    </lineage>
</organism>
<evidence type="ECO:0000256" key="1">
    <source>
        <dbReference type="SAM" id="SignalP"/>
    </source>
</evidence>
<feature type="chain" id="PRO_5020033252" evidence="1">
    <location>
        <begin position="21"/>
        <end position="91"/>
    </location>
</feature>
<proteinExistence type="predicted"/>
<name>A0A4C1YZ39_EUMVA</name>
<dbReference type="EMBL" id="BGZK01001519">
    <property type="protein sequence ID" value="GBP81586.1"/>
    <property type="molecule type" value="Genomic_DNA"/>
</dbReference>
<accession>A0A4C1YZ39</accession>
<protein>
    <submittedName>
        <fullName evidence="2">Uncharacterized protein</fullName>
    </submittedName>
</protein>
<keyword evidence="1" id="KW-0732">Signal</keyword>
<keyword evidence="3" id="KW-1185">Reference proteome</keyword>
<dbReference type="AlphaFoldDB" id="A0A4C1YZ39"/>
<comment type="caution">
    <text evidence="2">The sequence shown here is derived from an EMBL/GenBank/DDBJ whole genome shotgun (WGS) entry which is preliminary data.</text>
</comment>
<sequence length="91" mass="10029">MPRLLATALLTLGIRRTTNLYPVTNPHYPSHVNPYLFTYPASCRCAPVTGSRLAYVAKTRFMSATVYACGLHAPDCTPPAAGYLRRDTELL</sequence>
<gene>
    <name evidence="2" type="ORF">EVAR_62073_1</name>
</gene>